<feature type="signal peptide" evidence="9">
    <location>
        <begin position="1"/>
        <end position="21"/>
    </location>
</feature>
<keyword evidence="7" id="KW-0106">Calcium</keyword>
<proteinExistence type="inferred from homology"/>
<dbReference type="Pfam" id="PF00703">
    <property type="entry name" value="Glyco_hydro_2"/>
    <property type="match status" value="1"/>
</dbReference>
<dbReference type="InterPro" id="IPR036156">
    <property type="entry name" value="Beta-gal/glucu_dom_sf"/>
</dbReference>
<dbReference type="Pfam" id="PF02836">
    <property type="entry name" value="Glyco_hydro_2_C"/>
    <property type="match status" value="1"/>
</dbReference>
<gene>
    <name evidence="13" type="ORF">LI194_19135</name>
</gene>
<feature type="domain" description="Glycoside hydrolase family 2 immunoglobulin-like beta-sandwich" evidence="10">
    <location>
        <begin position="180"/>
        <end position="280"/>
    </location>
</feature>
<dbReference type="GO" id="GO:0009341">
    <property type="term" value="C:beta-galactosidase complex"/>
    <property type="evidence" value="ECO:0007669"/>
    <property type="project" value="TreeGrafter"/>
</dbReference>
<dbReference type="Gene3D" id="2.60.40.10">
    <property type="entry name" value="Immunoglobulins"/>
    <property type="match status" value="1"/>
</dbReference>
<dbReference type="InterPro" id="IPR006102">
    <property type="entry name" value="Ig-like_GH2"/>
</dbReference>
<evidence type="ECO:0000313" key="14">
    <source>
        <dbReference type="Proteomes" id="UP001198806"/>
    </source>
</evidence>
<comment type="similarity">
    <text evidence="3">Belongs to the glycosyl hydrolase 2 family.</text>
</comment>
<evidence type="ECO:0000256" key="5">
    <source>
        <dbReference type="ARBA" id="ARBA00012756"/>
    </source>
</evidence>
<dbReference type="InterPro" id="IPR050347">
    <property type="entry name" value="Bact_Beta-galactosidase"/>
</dbReference>
<comment type="catalytic activity">
    <reaction evidence="1">
        <text>Hydrolysis of terminal non-reducing beta-D-galactose residues in beta-D-galactosides.</text>
        <dbReference type="EC" id="3.2.1.23"/>
    </reaction>
</comment>
<dbReference type="RefSeq" id="WP_158532714.1">
    <property type="nucleotide sequence ID" value="NZ_JADMVU010000005.1"/>
</dbReference>
<dbReference type="InterPro" id="IPR017853">
    <property type="entry name" value="GH"/>
</dbReference>
<dbReference type="SUPFAM" id="SSF49303">
    <property type="entry name" value="beta-Galactosidase/glucuronidase domain"/>
    <property type="match status" value="1"/>
</dbReference>
<evidence type="ECO:0000256" key="9">
    <source>
        <dbReference type="SAM" id="SignalP"/>
    </source>
</evidence>
<comment type="subunit">
    <text evidence="4">Monomer.</text>
</comment>
<dbReference type="Gene3D" id="2.70.98.10">
    <property type="match status" value="1"/>
</dbReference>
<dbReference type="AlphaFoldDB" id="A0AAP2QAA2"/>
<dbReference type="InterPro" id="IPR014718">
    <property type="entry name" value="GH-type_carb-bd"/>
</dbReference>
<evidence type="ECO:0000256" key="3">
    <source>
        <dbReference type="ARBA" id="ARBA00007401"/>
    </source>
</evidence>
<evidence type="ECO:0000256" key="7">
    <source>
        <dbReference type="ARBA" id="ARBA00022837"/>
    </source>
</evidence>
<reference evidence="13" key="1">
    <citation type="submission" date="2021-10" db="EMBL/GenBank/DDBJ databases">
        <title>Collection of gut derived symbiotic bacterial strains cultured from healthy donors.</title>
        <authorList>
            <person name="Lin H."/>
            <person name="Littmann E."/>
            <person name="Kohout C."/>
            <person name="Pamer E.G."/>
        </authorList>
    </citation>
    <scope>NUCLEOTIDE SEQUENCE</scope>
    <source>
        <strain evidence="13">DFI.2.94</strain>
    </source>
</reference>
<protein>
    <recommendedName>
        <fullName evidence="5">beta-galactosidase</fullName>
        <ecNumber evidence="5">3.2.1.23</ecNumber>
    </recommendedName>
</protein>
<evidence type="ECO:0000256" key="6">
    <source>
        <dbReference type="ARBA" id="ARBA00022801"/>
    </source>
</evidence>
<evidence type="ECO:0000256" key="1">
    <source>
        <dbReference type="ARBA" id="ARBA00001412"/>
    </source>
</evidence>
<keyword evidence="6" id="KW-0378">Hydrolase</keyword>
<evidence type="ECO:0000256" key="4">
    <source>
        <dbReference type="ARBA" id="ARBA00011245"/>
    </source>
</evidence>
<dbReference type="InterPro" id="IPR008979">
    <property type="entry name" value="Galactose-bd-like_sf"/>
</dbReference>
<dbReference type="EC" id="3.2.1.23" evidence="5"/>
<comment type="cofactor">
    <cofactor evidence="2">
        <name>Ca(2+)</name>
        <dbReference type="ChEBI" id="CHEBI:29108"/>
    </cofactor>
</comment>
<organism evidence="13 14">
    <name type="scientific">Parabacteroides distasonis</name>
    <dbReference type="NCBI Taxonomy" id="823"/>
    <lineage>
        <taxon>Bacteria</taxon>
        <taxon>Pseudomonadati</taxon>
        <taxon>Bacteroidota</taxon>
        <taxon>Bacteroidia</taxon>
        <taxon>Bacteroidales</taxon>
        <taxon>Tannerellaceae</taxon>
        <taxon>Parabacteroides</taxon>
    </lineage>
</organism>
<dbReference type="SUPFAM" id="SSF49785">
    <property type="entry name" value="Galactose-binding domain-like"/>
    <property type="match status" value="1"/>
</dbReference>
<evidence type="ECO:0000256" key="8">
    <source>
        <dbReference type="ARBA" id="ARBA00023295"/>
    </source>
</evidence>
<dbReference type="Pfam" id="PF02837">
    <property type="entry name" value="Glyco_hydro_2_N"/>
    <property type="match status" value="1"/>
</dbReference>
<evidence type="ECO:0000313" key="13">
    <source>
        <dbReference type="EMBL" id="MCB6519899.1"/>
    </source>
</evidence>
<dbReference type="Gene3D" id="2.60.120.260">
    <property type="entry name" value="Galactose-binding domain-like"/>
    <property type="match status" value="1"/>
</dbReference>
<name>A0AAP2QAA2_PARDI</name>
<dbReference type="SUPFAM" id="SSF74650">
    <property type="entry name" value="Galactose mutarotase-like"/>
    <property type="match status" value="1"/>
</dbReference>
<dbReference type="EMBL" id="JAJCNI010000031">
    <property type="protein sequence ID" value="MCB6519899.1"/>
    <property type="molecule type" value="Genomic_DNA"/>
</dbReference>
<dbReference type="PANTHER" id="PTHR46323:SF2">
    <property type="entry name" value="BETA-GALACTOSIDASE"/>
    <property type="match status" value="1"/>
</dbReference>
<dbReference type="Gene3D" id="3.20.20.80">
    <property type="entry name" value="Glycosidases"/>
    <property type="match status" value="1"/>
</dbReference>
<evidence type="ECO:0000256" key="2">
    <source>
        <dbReference type="ARBA" id="ARBA00001913"/>
    </source>
</evidence>
<dbReference type="PANTHER" id="PTHR46323">
    <property type="entry name" value="BETA-GALACTOSIDASE"/>
    <property type="match status" value="1"/>
</dbReference>
<feature type="chain" id="PRO_5043029251" description="beta-galactosidase" evidence="9">
    <location>
        <begin position="22"/>
        <end position="987"/>
    </location>
</feature>
<dbReference type="InterPro" id="IPR006103">
    <property type="entry name" value="Glyco_hydro_2_cat"/>
</dbReference>
<dbReference type="Proteomes" id="UP001198806">
    <property type="component" value="Unassembled WGS sequence"/>
</dbReference>
<accession>A0AAP2QAA2</accession>
<dbReference type="SUPFAM" id="SSF51445">
    <property type="entry name" value="(Trans)glycosidases"/>
    <property type="match status" value="1"/>
</dbReference>
<evidence type="ECO:0000259" key="10">
    <source>
        <dbReference type="Pfam" id="PF00703"/>
    </source>
</evidence>
<sequence>MKVLYMIGCICLSLLGNVSQAVETKAYIIPKTVAGVERHQMSLNGDWSFQFSPKSKWSPIQVPGEAAMQGYAIEHDKPVLYKKQFVLPADYKGQRTILRFDGVYSYARLWVNGTYVREHFGGFSRWEADITSLVKPGKKNEIKLEVTDRLDDISYASGYAHHPIGGILRDVTVYALPQTNVSDLMIETDLDDTYTDASLKVSFDISRDARVRYSLRDPKGENVNLPVAVKEVKAGRVNHDFAVAAPLKWDAEHPHLYTLDIHLEEAGKEVCRISRNVGFREIKIDGNKMLVNGQPVKLRGACRHDIHPTLGRTITAELDSLDAAIFKHTNMNFVRTSHYPPTERFLDYCDKMGLYVECETAICFVNTHRQKNYGPAASQEDPLFTDRYMGQLKEMVNSLRTHASILFWSIGNESVYGTNFQQSYDWVKKNDTTRPAIFSYPGSVAKDAACYDILSMHYPGVDGTMNQLGVQTFGFQVSSMPTIFDEWAHVPCYTYTTLQDDPNIREFWGASLDKMWSNLFDAQGGLGGAIWGYIDETFMLPEPKKGEAFWIDFARTAKPLDFQGKCVGYGEWGIVDVWRREKPEYWGTKKAYSPIRLLQMDVKEPISGMPLSLPVYNRFDHTNLDEVSIRYTYKGKEYTLEAPSVSPHRKGMLKIPAQDWTAGETILLSFYASDGMLIDAEEIALGNVNPDLAVVPAAKSALSLEETPDQILIKGDGFTVPFDKSTGLIHNATSRGKVVIEKGPFLNLDLNVNHNTGPEVREKAKNYIVDDADWKKGSLVYRRDSEGAILLDLSGTYKGIGMTMNFILRPNGELDIYYQTEGEPNGWLRESGIKFYLPEAVSHLEWTRKGYWSYYPENSFAGNKGAAALYNPKTVAYGANPEQSWNLDTHNYYYFADPGAIGDRPLTQMAKGMKENIYSYKLLIENQEAFNIVSPSASLACRLNKPTGEQLILYVNTRWDYPEIAWGDYCKALDVIPNYGNIKLRLK</sequence>
<evidence type="ECO:0000259" key="12">
    <source>
        <dbReference type="Pfam" id="PF02837"/>
    </source>
</evidence>
<dbReference type="GO" id="GO:0004565">
    <property type="term" value="F:beta-galactosidase activity"/>
    <property type="evidence" value="ECO:0007669"/>
    <property type="project" value="UniProtKB-EC"/>
</dbReference>
<feature type="domain" description="Glycoside hydrolase family 2 catalytic" evidence="11">
    <location>
        <begin position="282"/>
        <end position="595"/>
    </location>
</feature>
<dbReference type="InterPro" id="IPR013783">
    <property type="entry name" value="Ig-like_fold"/>
</dbReference>
<evidence type="ECO:0000259" key="11">
    <source>
        <dbReference type="Pfam" id="PF02836"/>
    </source>
</evidence>
<keyword evidence="8" id="KW-0326">Glycosidase</keyword>
<feature type="domain" description="Glycosyl hydrolases family 2 sugar binding" evidence="12">
    <location>
        <begin position="45"/>
        <end position="177"/>
    </location>
</feature>
<keyword evidence="9" id="KW-0732">Signal</keyword>
<dbReference type="InterPro" id="IPR006101">
    <property type="entry name" value="Glyco_hydro_2"/>
</dbReference>
<dbReference type="GO" id="GO:0005990">
    <property type="term" value="P:lactose catabolic process"/>
    <property type="evidence" value="ECO:0007669"/>
    <property type="project" value="TreeGrafter"/>
</dbReference>
<dbReference type="PRINTS" id="PR00132">
    <property type="entry name" value="GLHYDRLASE2"/>
</dbReference>
<comment type="caution">
    <text evidence="13">The sequence shown here is derived from an EMBL/GenBank/DDBJ whole genome shotgun (WGS) entry which is preliminary data.</text>
</comment>
<dbReference type="InterPro" id="IPR011013">
    <property type="entry name" value="Gal_mutarotase_sf_dom"/>
</dbReference>
<dbReference type="InterPro" id="IPR006104">
    <property type="entry name" value="Glyco_hydro_2_N"/>
</dbReference>
<dbReference type="GO" id="GO:0030246">
    <property type="term" value="F:carbohydrate binding"/>
    <property type="evidence" value="ECO:0007669"/>
    <property type="project" value="InterPro"/>
</dbReference>